<dbReference type="Pfam" id="PF00378">
    <property type="entry name" value="ECH_1"/>
    <property type="match status" value="1"/>
</dbReference>
<evidence type="ECO:0000313" key="5">
    <source>
        <dbReference type="Proteomes" id="UP000249873"/>
    </source>
</evidence>
<dbReference type="KEGG" id="als:DJ013_00565"/>
<dbReference type="CDD" id="cd06558">
    <property type="entry name" value="crotonase-like"/>
    <property type="match status" value="1"/>
</dbReference>
<proteinExistence type="inferred from homology"/>
<dbReference type="InterPro" id="IPR001753">
    <property type="entry name" value="Enoyl-CoA_hydra/iso"/>
</dbReference>
<name>A0A2Z4GHD9_9BACT</name>
<dbReference type="OrthoDB" id="9775794at2"/>
<dbReference type="PANTHER" id="PTHR11941:SF54">
    <property type="entry name" value="ENOYL-COA HYDRATASE, MITOCHONDRIAL"/>
    <property type="match status" value="1"/>
</dbReference>
<accession>A0A2Z4GHD9</accession>
<comment type="similarity">
    <text evidence="1 3">Belongs to the enoyl-CoA hydratase/isomerase family.</text>
</comment>
<dbReference type="PROSITE" id="PS00166">
    <property type="entry name" value="ENOYL_COA_HYDRATASE"/>
    <property type="match status" value="1"/>
</dbReference>
<dbReference type="Proteomes" id="UP000249873">
    <property type="component" value="Chromosome"/>
</dbReference>
<dbReference type="Gene3D" id="1.10.12.10">
    <property type="entry name" value="Lyase 2-enoyl-coa Hydratase, Chain A, domain 2"/>
    <property type="match status" value="1"/>
</dbReference>
<dbReference type="GO" id="GO:0006635">
    <property type="term" value="P:fatty acid beta-oxidation"/>
    <property type="evidence" value="ECO:0007669"/>
    <property type="project" value="TreeGrafter"/>
</dbReference>
<protein>
    <submittedName>
        <fullName evidence="4">Enoyl-CoA hydratase</fullName>
    </submittedName>
</protein>
<dbReference type="GO" id="GO:0016829">
    <property type="term" value="F:lyase activity"/>
    <property type="evidence" value="ECO:0007669"/>
    <property type="project" value="UniProtKB-KW"/>
</dbReference>
<keyword evidence="5" id="KW-1185">Reference proteome</keyword>
<dbReference type="Gene3D" id="3.90.226.10">
    <property type="entry name" value="2-enoyl-CoA Hydratase, Chain A, domain 1"/>
    <property type="match status" value="1"/>
</dbReference>
<evidence type="ECO:0000313" key="4">
    <source>
        <dbReference type="EMBL" id="AWW00740.1"/>
    </source>
</evidence>
<gene>
    <name evidence="4" type="ORF">DJ013_00565</name>
</gene>
<dbReference type="EMBL" id="CP029480">
    <property type="protein sequence ID" value="AWW00740.1"/>
    <property type="molecule type" value="Genomic_DNA"/>
</dbReference>
<dbReference type="AlphaFoldDB" id="A0A2Z4GHD9"/>
<organism evidence="4 5">
    <name type="scientific">Arcticibacterium luteifluviistationis</name>
    <dbReference type="NCBI Taxonomy" id="1784714"/>
    <lineage>
        <taxon>Bacteria</taxon>
        <taxon>Pseudomonadati</taxon>
        <taxon>Bacteroidota</taxon>
        <taxon>Cytophagia</taxon>
        <taxon>Cytophagales</taxon>
        <taxon>Leadbetterellaceae</taxon>
        <taxon>Arcticibacterium</taxon>
    </lineage>
</organism>
<dbReference type="InterPro" id="IPR029045">
    <property type="entry name" value="ClpP/crotonase-like_dom_sf"/>
</dbReference>
<keyword evidence="2" id="KW-0456">Lyase</keyword>
<evidence type="ECO:0000256" key="1">
    <source>
        <dbReference type="ARBA" id="ARBA00005254"/>
    </source>
</evidence>
<evidence type="ECO:0000256" key="2">
    <source>
        <dbReference type="ARBA" id="ARBA00023239"/>
    </source>
</evidence>
<evidence type="ECO:0000256" key="3">
    <source>
        <dbReference type="RuleBase" id="RU003707"/>
    </source>
</evidence>
<dbReference type="PANTHER" id="PTHR11941">
    <property type="entry name" value="ENOYL-COA HYDRATASE-RELATED"/>
    <property type="match status" value="1"/>
</dbReference>
<sequence>MQIELIQKKRVAEIVLKKEPANAYDFSFMKDLNALLDEIEKMDSVTVVLINSALPKFFCAGADLKVFAKNTIAENDKMVALASNATAKIEASKKIFIAAIAGHCLGGGLELAMACDLRIAKAGNYLLGLPEINVGLIPGNGGTQRLLRIVGPSKAMSILLNRKNFSPKHALEIGLINELFPVEDWDRTMENYAQHLSEGPSMAMAATKRAVLDGAYLNITDGLKLEQQLLKPLNGSADNIEGMKAFNEKRQPTF</sequence>
<dbReference type="InterPro" id="IPR014748">
    <property type="entry name" value="Enoyl-CoA_hydra_C"/>
</dbReference>
<reference evidence="4 5" key="1">
    <citation type="submission" date="2018-05" db="EMBL/GenBank/DDBJ databases">
        <title>Complete genome sequence of Arcticibacterium luteifluviistationis SM1504T, a cytophagaceae bacterium isolated from Arctic surface seawater.</title>
        <authorList>
            <person name="Li Y."/>
            <person name="Qin Q.-L."/>
        </authorList>
    </citation>
    <scope>NUCLEOTIDE SEQUENCE [LARGE SCALE GENOMIC DNA]</scope>
    <source>
        <strain evidence="4 5">SM1504</strain>
    </source>
</reference>
<dbReference type="SUPFAM" id="SSF52096">
    <property type="entry name" value="ClpP/crotonase"/>
    <property type="match status" value="1"/>
</dbReference>
<dbReference type="InterPro" id="IPR018376">
    <property type="entry name" value="Enoyl-CoA_hyd/isom_CS"/>
</dbReference>